<comment type="caution">
    <text evidence="1">The sequence shown here is derived from an EMBL/GenBank/DDBJ whole genome shotgun (WGS) entry which is preliminary data.</text>
</comment>
<evidence type="ECO:0000313" key="2">
    <source>
        <dbReference type="Proteomes" id="UP001596445"/>
    </source>
</evidence>
<reference evidence="1 2" key="1">
    <citation type="journal article" date="2019" name="Int. J. Syst. Evol. Microbiol.">
        <title>The Global Catalogue of Microorganisms (GCM) 10K type strain sequencing project: providing services to taxonomists for standard genome sequencing and annotation.</title>
        <authorList>
            <consortium name="The Broad Institute Genomics Platform"/>
            <consortium name="The Broad Institute Genome Sequencing Center for Infectious Disease"/>
            <person name="Wu L."/>
            <person name="Ma J."/>
        </authorList>
    </citation>
    <scope>NUCLEOTIDE SEQUENCE [LARGE SCALE GENOMIC DNA]</scope>
    <source>
        <strain evidence="1 2">JCM 30072</strain>
    </source>
</reference>
<organism evidence="1 2">
    <name type="scientific">Halovenus salina</name>
    <dbReference type="NCBI Taxonomy" id="1510225"/>
    <lineage>
        <taxon>Archaea</taxon>
        <taxon>Methanobacteriati</taxon>
        <taxon>Methanobacteriota</taxon>
        <taxon>Stenosarchaea group</taxon>
        <taxon>Halobacteria</taxon>
        <taxon>Halobacteriales</taxon>
        <taxon>Haloarculaceae</taxon>
        <taxon>Halovenus</taxon>
    </lineage>
</organism>
<gene>
    <name evidence="1" type="ORF">ACFQQG_06360</name>
</gene>
<proteinExistence type="predicted"/>
<accession>A0ABD5W108</accession>
<dbReference type="EMBL" id="JBHSZI010000001">
    <property type="protein sequence ID" value="MFC7057858.1"/>
    <property type="molecule type" value="Genomic_DNA"/>
</dbReference>
<name>A0ABD5W108_9EURY</name>
<dbReference type="AlphaFoldDB" id="A0ABD5W108"/>
<dbReference type="Proteomes" id="UP001596445">
    <property type="component" value="Unassembled WGS sequence"/>
</dbReference>
<evidence type="ECO:0000313" key="1">
    <source>
        <dbReference type="EMBL" id="MFC7057858.1"/>
    </source>
</evidence>
<keyword evidence="2" id="KW-1185">Reference proteome</keyword>
<protein>
    <submittedName>
        <fullName evidence="1">Uncharacterized protein</fullName>
    </submittedName>
</protein>
<dbReference type="RefSeq" id="WP_382184653.1">
    <property type="nucleotide sequence ID" value="NZ_JBHSZI010000001.1"/>
</dbReference>
<sequence length="48" mass="4928">MCLVERLENGSRLACLGRDAFADRLASFNIVADPASSASAATALLTAS</sequence>